<accession>A0A2G0NQ65</accession>
<name>A0A2G0NQ65_9GAMM</name>
<proteinExistence type="predicted"/>
<comment type="caution">
    <text evidence="2">The sequence shown here is derived from an EMBL/GenBank/DDBJ whole genome shotgun (WGS) entry which is preliminary data.</text>
</comment>
<gene>
    <name evidence="2" type="ORF">Xinn_01404</name>
</gene>
<dbReference type="EMBL" id="NIBU01000011">
    <property type="protein sequence ID" value="PHM36870.1"/>
    <property type="molecule type" value="Genomic_DNA"/>
</dbReference>
<protein>
    <recommendedName>
        <fullName evidence="4">C-type lysozyme inhibitor domain-containing protein</fullName>
    </recommendedName>
</protein>
<keyword evidence="1" id="KW-0732">Signal</keyword>
<evidence type="ECO:0000313" key="3">
    <source>
        <dbReference type="Proteomes" id="UP000224871"/>
    </source>
</evidence>
<dbReference type="RefSeq" id="WP_086955447.1">
    <property type="nucleotide sequence ID" value="NZ_CAWNQC010000013.1"/>
</dbReference>
<feature type="chain" id="PRO_5046885181" description="C-type lysozyme inhibitor domain-containing protein" evidence="1">
    <location>
        <begin position="24"/>
        <end position="124"/>
    </location>
</feature>
<reference evidence="2 3" key="1">
    <citation type="journal article" date="2017" name="Nat. Microbiol.">
        <title>Natural product diversity associated with the nematode symbionts Photorhabdus and Xenorhabdus.</title>
        <authorList>
            <person name="Tobias N.J."/>
            <person name="Wolff H."/>
            <person name="Djahanschiri B."/>
            <person name="Grundmann F."/>
            <person name="Kronenwerth M."/>
            <person name="Shi Y.M."/>
            <person name="Simonyi S."/>
            <person name="Grun P."/>
            <person name="Shapiro-Ilan D."/>
            <person name="Pidot S.J."/>
            <person name="Stinear T.P."/>
            <person name="Ebersberger I."/>
            <person name="Bode H.B."/>
        </authorList>
    </citation>
    <scope>NUCLEOTIDE SEQUENCE [LARGE SCALE GENOMIC DNA]</scope>
    <source>
        <strain evidence="2 3">DSM 16336</strain>
    </source>
</reference>
<evidence type="ECO:0008006" key="4">
    <source>
        <dbReference type="Google" id="ProtNLM"/>
    </source>
</evidence>
<dbReference type="Proteomes" id="UP000224871">
    <property type="component" value="Unassembled WGS sequence"/>
</dbReference>
<keyword evidence="3" id="KW-1185">Reference proteome</keyword>
<feature type="signal peptide" evidence="1">
    <location>
        <begin position="1"/>
        <end position="23"/>
    </location>
</feature>
<evidence type="ECO:0000256" key="1">
    <source>
        <dbReference type="SAM" id="SignalP"/>
    </source>
</evidence>
<evidence type="ECO:0000313" key="2">
    <source>
        <dbReference type="EMBL" id="PHM36870.1"/>
    </source>
</evidence>
<organism evidence="2 3">
    <name type="scientific">Xenorhabdus innexi</name>
    <dbReference type="NCBI Taxonomy" id="290109"/>
    <lineage>
        <taxon>Bacteria</taxon>
        <taxon>Pseudomonadati</taxon>
        <taxon>Pseudomonadota</taxon>
        <taxon>Gammaproteobacteria</taxon>
        <taxon>Enterobacterales</taxon>
        <taxon>Morganellaceae</taxon>
        <taxon>Xenorhabdus</taxon>
    </lineage>
</organism>
<sequence>MRYISPLITIMFLIIFTTNSAYAEGETGCPKSSSEYIDGYIGKIRYSTVHVSSDNTILFTLSQYPKNWMKLSNGISLGTVKGKIMFTLLLSSKLNFNKVSIKCSKGDVPEIILLDNNDTEEILE</sequence>